<keyword evidence="1" id="KW-0540">Nuclease</keyword>
<feature type="domain" description="Xrn1 helical" evidence="7">
    <location>
        <begin position="239"/>
        <end position="334"/>
    </location>
</feature>
<dbReference type="Pfam" id="PF03159">
    <property type="entry name" value="XRN_N"/>
    <property type="match status" value="1"/>
</dbReference>
<dbReference type="Pfam" id="PF17846">
    <property type="entry name" value="XRN_M"/>
    <property type="match status" value="1"/>
</dbReference>
<evidence type="ECO:0000256" key="2">
    <source>
        <dbReference type="ARBA" id="ARBA00022801"/>
    </source>
</evidence>
<comment type="similarity">
    <text evidence="4">Belongs to the 5'-3' exonuclease family.</text>
</comment>
<sequence length="590" mass="69020">MGIKGLMRWLKFNIKPAFIHRNIRIDTLFIDSKQLYFKSLEKADESHVIPIFLDQIKWVITHFTPTETLFLAMDGPNPAAKFQTQRQRKFQMDYISDFSYPEKPFDMLSKEQYAEITNKSLEEFLKDFINQPNIKTKRFLFSSGFAPGESEHKYFSFFREEKGSPNWKHNKNHFIYSNDNDLIFLSLQFTDENFYIVKSWEKDGKMINDVIDISEVRRYFLNLIYNPFGKGKRDSSQVINNEKVINDIIALSFLLGNDFIPPFPEIESIDTQFFQKLLNSYVALNSGHNSNYKYLIENDSFSVQTLKEIVKIFFNENENQNQNESNSNNEQQREQAQMILKILNYTWIYYSHGVPSWTFYYPYLESPSLKLAVSLMTQEEKASFEYDEIVDPYLKALVIHPATSLSNIPWNIYRIKIPPSPIADKYWPLIKPDDKVPMFNLNEIMEYYKKELATLSPEELYLNRRDPPYFIYTKNKFLDVKPINKGKNQGQLQNQVQVQNQEQPQDKKEDQSTKSIALFHTGPAPKQKKIQNILSSQFGKIKSIKTVTTTVVEFEQEEGAQSAASVQQIEVDGQVMQISPLSSNVSKIFT</sequence>
<evidence type="ECO:0000313" key="8">
    <source>
        <dbReference type="EMBL" id="KAK8875677.1"/>
    </source>
</evidence>
<organism evidence="8 9">
    <name type="scientific">Tritrichomonas musculus</name>
    <dbReference type="NCBI Taxonomy" id="1915356"/>
    <lineage>
        <taxon>Eukaryota</taxon>
        <taxon>Metamonada</taxon>
        <taxon>Parabasalia</taxon>
        <taxon>Tritrichomonadida</taxon>
        <taxon>Tritrichomonadidae</taxon>
        <taxon>Tritrichomonas</taxon>
    </lineage>
</organism>
<accession>A0ABR2JEV6</accession>
<evidence type="ECO:0000256" key="3">
    <source>
        <dbReference type="ARBA" id="ARBA00022839"/>
    </source>
</evidence>
<dbReference type="InterPro" id="IPR041412">
    <property type="entry name" value="Xrn1_helical"/>
</dbReference>
<feature type="region of interest" description="Disordered" evidence="5">
    <location>
        <begin position="489"/>
        <end position="512"/>
    </location>
</feature>
<dbReference type="PANTHER" id="PTHR12341">
    <property type="entry name" value="5'-&gt;3' EXORIBONUCLEASE"/>
    <property type="match status" value="1"/>
</dbReference>
<feature type="compositionally biased region" description="Low complexity" evidence="5">
    <location>
        <begin position="489"/>
        <end position="503"/>
    </location>
</feature>
<dbReference type="InterPro" id="IPR004859">
    <property type="entry name" value="Xrn1_N"/>
</dbReference>
<dbReference type="PANTHER" id="PTHR12341:SF7">
    <property type="entry name" value="5'-3' EXORIBONUCLEASE 1"/>
    <property type="match status" value="1"/>
</dbReference>
<evidence type="ECO:0000256" key="5">
    <source>
        <dbReference type="SAM" id="MobiDB-lite"/>
    </source>
</evidence>
<reference evidence="8 9" key="1">
    <citation type="submission" date="2024-04" db="EMBL/GenBank/DDBJ databases">
        <title>Tritrichomonas musculus Genome.</title>
        <authorList>
            <person name="Alves-Ferreira E."/>
            <person name="Grigg M."/>
            <person name="Lorenzi H."/>
            <person name="Galac M."/>
        </authorList>
    </citation>
    <scope>NUCLEOTIDE SEQUENCE [LARGE SCALE GENOMIC DNA]</scope>
    <source>
        <strain evidence="8 9">EAF2021</strain>
    </source>
</reference>
<comment type="caution">
    <text evidence="8">The sequence shown here is derived from an EMBL/GenBank/DDBJ whole genome shotgun (WGS) entry which is preliminary data.</text>
</comment>
<evidence type="ECO:0000259" key="6">
    <source>
        <dbReference type="Pfam" id="PF03159"/>
    </source>
</evidence>
<protein>
    <submittedName>
        <fullName evidence="8">5'-3' exoribonuclease 1</fullName>
    </submittedName>
</protein>
<dbReference type="Proteomes" id="UP001470230">
    <property type="component" value="Unassembled WGS sequence"/>
</dbReference>
<dbReference type="Gene3D" id="3.40.50.12390">
    <property type="match status" value="1"/>
</dbReference>
<keyword evidence="3" id="KW-0269">Exonuclease</keyword>
<evidence type="ECO:0000256" key="1">
    <source>
        <dbReference type="ARBA" id="ARBA00022722"/>
    </source>
</evidence>
<keyword evidence="2" id="KW-0378">Hydrolase</keyword>
<feature type="domain" description="Xrn1 N-terminal" evidence="6">
    <location>
        <begin position="1"/>
        <end position="198"/>
    </location>
</feature>
<dbReference type="EMBL" id="JAPFFF010000012">
    <property type="protein sequence ID" value="KAK8875677.1"/>
    <property type="molecule type" value="Genomic_DNA"/>
</dbReference>
<dbReference type="InterPro" id="IPR027073">
    <property type="entry name" value="5_3_exoribonuclease"/>
</dbReference>
<evidence type="ECO:0000313" key="9">
    <source>
        <dbReference type="Proteomes" id="UP001470230"/>
    </source>
</evidence>
<name>A0ABR2JEV6_9EUKA</name>
<evidence type="ECO:0000256" key="4">
    <source>
        <dbReference type="ARBA" id="ARBA00038299"/>
    </source>
</evidence>
<evidence type="ECO:0000259" key="7">
    <source>
        <dbReference type="Pfam" id="PF17846"/>
    </source>
</evidence>
<gene>
    <name evidence="8" type="ORF">M9Y10_005851</name>
</gene>
<keyword evidence="9" id="KW-1185">Reference proteome</keyword>
<proteinExistence type="inferred from homology"/>